<dbReference type="RefSeq" id="WP_126005919.1">
    <property type="nucleotide sequence ID" value="NZ_QQYZ01000030.1"/>
</dbReference>
<accession>A0A430FYK5</accession>
<proteinExistence type="predicted"/>
<dbReference type="PANTHER" id="PTHR10869:SF246">
    <property type="entry name" value="TRANSMEMBRANE PROLYL 4-HYDROXYLASE"/>
    <property type="match status" value="1"/>
</dbReference>
<feature type="domain" description="Fe2OG dioxygenase" evidence="9">
    <location>
        <begin position="214"/>
        <end position="318"/>
    </location>
</feature>
<protein>
    <submittedName>
        <fullName evidence="10">Proline hydroxylase</fullName>
    </submittedName>
</protein>
<dbReference type="InterPro" id="IPR011990">
    <property type="entry name" value="TPR-like_helical_dom_sf"/>
</dbReference>
<evidence type="ECO:0000256" key="1">
    <source>
        <dbReference type="ARBA" id="ARBA00001961"/>
    </source>
</evidence>
<evidence type="ECO:0000259" key="9">
    <source>
        <dbReference type="PROSITE" id="PS51471"/>
    </source>
</evidence>
<keyword evidence="2" id="KW-0479">Metal-binding</keyword>
<reference evidence="10 11" key="1">
    <citation type="submission" date="2018-07" db="EMBL/GenBank/DDBJ databases">
        <title>Genomic and Epidemiologic Investigation of an Indolent Hospital Outbreak.</title>
        <authorList>
            <person name="Johnson R.C."/>
            <person name="Deming C."/>
            <person name="Conlan S."/>
            <person name="Zellmer C.J."/>
            <person name="Michelin A.V."/>
            <person name="Lee-Lin S."/>
            <person name="Thomas P.J."/>
            <person name="Park M."/>
            <person name="Weingarten R.A."/>
            <person name="Less J."/>
            <person name="Dekker J.P."/>
            <person name="Frank K.M."/>
            <person name="Musser K.A."/>
            <person name="Mcquiston J.R."/>
            <person name="Henderson D.K."/>
            <person name="Lau A.F."/>
            <person name="Palmore T.N."/>
            <person name="Segre J.A."/>
        </authorList>
    </citation>
    <scope>NUCLEOTIDE SEQUENCE [LARGE SCALE GENOMIC DNA]</scope>
    <source>
        <strain evidence="10 11">SK-CDC1_0717</strain>
    </source>
</reference>
<dbReference type="PROSITE" id="PS51471">
    <property type="entry name" value="FE2OG_OXY"/>
    <property type="match status" value="1"/>
</dbReference>
<gene>
    <name evidence="10" type="ORF">DAH66_20240</name>
</gene>
<keyword evidence="7" id="KW-0408">Iron</keyword>
<dbReference type="InterPro" id="IPR045054">
    <property type="entry name" value="P4HA-like"/>
</dbReference>
<dbReference type="SMART" id="SM00702">
    <property type="entry name" value="P4Hc"/>
    <property type="match status" value="1"/>
</dbReference>
<dbReference type="EMBL" id="QQYZ01000030">
    <property type="protein sequence ID" value="RSY77561.1"/>
    <property type="molecule type" value="Genomic_DNA"/>
</dbReference>
<comment type="caution">
    <text evidence="10">The sequence shown here is derived from an EMBL/GenBank/DDBJ whole genome shotgun (WGS) entry which is preliminary data.</text>
</comment>
<dbReference type="Proteomes" id="UP000287746">
    <property type="component" value="Unassembled WGS sequence"/>
</dbReference>
<dbReference type="InterPro" id="IPR006597">
    <property type="entry name" value="Sel1-like"/>
</dbReference>
<evidence type="ECO:0000256" key="5">
    <source>
        <dbReference type="ARBA" id="ARBA00022964"/>
    </source>
</evidence>
<dbReference type="SMART" id="SM00671">
    <property type="entry name" value="SEL1"/>
    <property type="match status" value="2"/>
</dbReference>
<evidence type="ECO:0000256" key="8">
    <source>
        <dbReference type="ARBA" id="ARBA00023180"/>
    </source>
</evidence>
<dbReference type="InterPro" id="IPR006620">
    <property type="entry name" value="Pro_4_hyd_alph"/>
</dbReference>
<keyword evidence="4" id="KW-0847">Vitamin C</keyword>
<organism evidence="10 11">
    <name type="scientific">Sphingomonas koreensis</name>
    <dbReference type="NCBI Taxonomy" id="93064"/>
    <lineage>
        <taxon>Bacteria</taxon>
        <taxon>Pseudomonadati</taxon>
        <taxon>Pseudomonadota</taxon>
        <taxon>Alphaproteobacteria</taxon>
        <taxon>Sphingomonadales</taxon>
        <taxon>Sphingomonadaceae</taxon>
        <taxon>Sphingomonas</taxon>
    </lineage>
</organism>
<dbReference type="SUPFAM" id="SSF81901">
    <property type="entry name" value="HCP-like"/>
    <property type="match status" value="1"/>
</dbReference>
<sequence>MTFNIADALNYAEAGRTDQALAMLEAAAEHGNVDALMQLAVWSLTGHLVPQDHRRARALLRRAVSIGHVDGAMMEIALTANGTGNEADWPEARRLLAEAAANDYVAAAHKTLLDRMELEPDGSPATVVESRLLHADPRVVHLPDFLTPDECAHIAMVGGQLLEPARVIDPATGRWARHSIRTSDNAAIGPAREDLVVRAINLRIAAASGTDVTQGEPLTILRYQPGQEYRPHLDTIAGAPNQRIRTVLIYLNGGFRGGETSFPLLNLTVIPRGGDALMFDTLLPDGVPNPRAQHAGTPVIEGVKWLATRWIRTAPIDPWSLSAH</sequence>
<comment type="cofactor">
    <cofactor evidence="1">
        <name>L-ascorbate</name>
        <dbReference type="ChEBI" id="CHEBI:38290"/>
    </cofactor>
</comment>
<dbReference type="GO" id="GO:0005506">
    <property type="term" value="F:iron ion binding"/>
    <property type="evidence" value="ECO:0007669"/>
    <property type="project" value="InterPro"/>
</dbReference>
<dbReference type="PANTHER" id="PTHR10869">
    <property type="entry name" value="PROLYL 4-HYDROXYLASE ALPHA SUBUNIT"/>
    <property type="match status" value="1"/>
</dbReference>
<dbReference type="InterPro" id="IPR005123">
    <property type="entry name" value="Oxoglu/Fe-dep_dioxygenase_dom"/>
</dbReference>
<dbReference type="GO" id="GO:0051213">
    <property type="term" value="F:dioxygenase activity"/>
    <property type="evidence" value="ECO:0007669"/>
    <property type="project" value="UniProtKB-KW"/>
</dbReference>
<keyword evidence="5" id="KW-0223">Dioxygenase</keyword>
<keyword evidence="8" id="KW-0325">Glycoprotein</keyword>
<evidence type="ECO:0000256" key="4">
    <source>
        <dbReference type="ARBA" id="ARBA00022896"/>
    </source>
</evidence>
<dbReference type="AlphaFoldDB" id="A0A430FYK5"/>
<dbReference type="Gene3D" id="2.60.120.620">
    <property type="entry name" value="q2cbj1_9rhob like domain"/>
    <property type="match status" value="1"/>
</dbReference>
<keyword evidence="3" id="KW-0256">Endoplasmic reticulum</keyword>
<dbReference type="Gene3D" id="1.25.40.10">
    <property type="entry name" value="Tetratricopeptide repeat domain"/>
    <property type="match status" value="1"/>
</dbReference>
<evidence type="ECO:0000256" key="2">
    <source>
        <dbReference type="ARBA" id="ARBA00022723"/>
    </source>
</evidence>
<name>A0A430FYK5_9SPHN</name>
<dbReference type="InterPro" id="IPR044862">
    <property type="entry name" value="Pro_4_hyd_alph_FE2OG_OXY"/>
</dbReference>
<keyword evidence="6" id="KW-0560">Oxidoreductase</keyword>
<evidence type="ECO:0000313" key="10">
    <source>
        <dbReference type="EMBL" id="RSY77561.1"/>
    </source>
</evidence>
<dbReference type="Pfam" id="PF13640">
    <property type="entry name" value="2OG-FeII_Oxy_3"/>
    <property type="match status" value="1"/>
</dbReference>
<evidence type="ECO:0000256" key="7">
    <source>
        <dbReference type="ARBA" id="ARBA00023004"/>
    </source>
</evidence>
<dbReference type="GO" id="GO:0031418">
    <property type="term" value="F:L-ascorbic acid binding"/>
    <property type="evidence" value="ECO:0007669"/>
    <property type="project" value="UniProtKB-KW"/>
</dbReference>
<evidence type="ECO:0000256" key="6">
    <source>
        <dbReference type="ARBA" id="ARBA00023002"/>
    </source>
</evidence>
<dbReference type="GO" id="GO:0016705">
    <property type="term" value="F:oxidoreductase activity, acting on paired donors, with incorporation or reduction of molecular oxygen"/>
    <property type="evidence" value="ECO:0007669"/>
    <property type="project" value="InterPro"/>
</dbReference>
<evidence type="ECO:0000256" key="3">
    <source>
        <dbReference type="ARBA" id="ARBA00022824"/>
    </source>
</evidence>
<evidence type="ECO:0000313" key="11">
    <source>
        <dbReference type="Proteomes" id="UP000287746"/>
    </source>
</evidence>